<dbReference type="FunFam" id="3.30.420.10:FF:000002">
    <property type="entry name" value="Crossover junction endodeoxyribonuclease RuvC"/>
    <property type="match status" value="1"/>
</dbReference>
<gene>
    <name evidence="13" type="primary">ruvC</name>
    <name evidence="15" type="ordered locus">DaAHT2_1208</name>
</gene>
<dbReference type="PROSITE" id="PS01321">
    <property type="entry name" value="RUVC"/>
    <property type="match status" value="1"/>
</dbReference>
<evidence type="ECO:0000256" key="10">
    <source>
        <dbReference type="ARBA" id="ARBA00023172"/>
    </source>
</evidence>
<keyword evidence="3 13" id="KW-0540">Nuclease</keyword>
<dbReference type="GO" id="GO:0006310">
    <property type="term" value="P:DNA recombination"/>
    <property type="evidence" value="ECO:0007669"/>
    <property type="project" value="UniProtKB-UniRule"/>
</dbReference>
<evidence type="ECO:0000256" key="6">
    <source>
        <dbReference type="ARBA" id="ARBA00022763"/>
    </source>
</evidence>
<dbReference type="Proteomes" id="UP000001508">
    <property type="component" value="Chromosome"/>
</dbReference>
<keyword evidence="8 13" id="KW-0460">Magnesium</keyword>
<dbReference type="CDD" id="cd16962">
    <property type="entry name" value="RuvC"/>
    <property type="match status" value="1"/>
</dbReference>
<dbReference type="KEGG" id="dak:DaAHT2_1208"/>
<dbReference type="FunCoup" id="D6Z2Y0">
    <property type="interactions" value="220"/>
</dbReference>
<dbReference type="NCBIfam" id="NF000711">
    <property type="entry name" value="PRK00039.2-1"/>
    <property type="match status" value="1"/>
</dbReference>
<keyword evidence="9 13" id="KW-0238">DNA-binding</keyword>
<dbReference type="GO" id="GO:0008821">
    <property type="term" value="F:crossover junction DNA endonuclease activity"/>
    <property type="evidence" value="ECO:0007669"/>
    <property type="project" value="UniProtKB-UniRule"/>
</dbReference>
<keyword evidence="5 13" id="KW-0255">Endonuclease</keyword>
<evidence type="ECO:0000256" key="3">
    <source>
        <dbReference type="ARBA" id="ARBA00022722"/>
    </source>
</evidence>
<evidence type="ECO:0000256" key="5">
    <source>
        <dbReference type="ARBA" id="ARBA00022759"/>
    </source>
</evidence>
<dbReference type="GO" id="GO:0005737">
    <property type="term" value="C:cytoplasm"/>
    <property type="evidence" value="ECO:0007669"/>
    <property type="project" value="UniProtKB-SubCell"/>
</dbReference>
<keyword evidence="6 13" id="KW-0227">DNA damage</keyword>
<accession>D6Z2Y0</accession>
<dbReference type="STRING" id="589865.DaAHT2_1208"/>
<feature type="active site" evidence="13">
    <location>
        <position position="71"/>
    </location>
</feature>
<dbReference type="PANTHER" id="PTHR30194:SF3">
    <property type="entry name" value="CROSSOVER JUNCTION ENDODEOXYRIBONUCLEASE RUVC"/>
    <property type="match status" value="1"/>
</dbReference>
<dbReference type="RefSeq" id="WP_013163434.1">
    <property type="nucleotide sequence ID" value="NC_014216.1"/>
</dbReference>
<keyword evidence="11 13" id="KW-0234">DNA repair</keyword>
<keyword evidence="7 13" id="KW-0378">Hydrolase</keyword>
<feature type="binding site" evidence="13">
    <location>
        <position position="143"/>
    </location>
    <ligand>
        <name>Mg(2+)</name>
        <dbReference type="ChEBI" id="CHEBI:18420"/>
        <label>1</label>
    </ligand>
</feature>
<comment type="subcellular location">
    <subcellularLocation>
        <location evidence="13">Cytoplasm</location>
    </subcellularLocation>
</comment>
<dbReference type="PRINTS" id="PR00696">
    <property type="entry name" value="RSOLVASERUVC"/>
</dbReference>
<dbReference type="HOGENOM" id="CLU_091257_3_1_7"/>
<protein>
    <recommendedName>
        <fullName evidence="13 14">Crossover junction endodeoxyribonuclease RuvC</fullName>
        <ecNumber evidence="13 14">3.1.21.10</ecNumber>
    </recommendedName>
    <alternativeName>
        <fullName evidence="13">Holliday junction nuclease RuvC</fullName>
    </alternativeName>
    <alternativeName>
        <fullName evidence="13">Holliday junction resolvase RuvC</fullName>
    </alternativeName>
</protein>
<proteinExistence type="inferred from homology"/>
<organism evidence="15 16">
    <name type="scientific">Desulfurivibrio alkaliphilus (strain DSM 19089 / UNIQEM U267 / AHT2)</name>
    <dbReference type="NCBI Taxonomy" id="589865"/>
    <lineage>
        <taxon>Bacteria</taxon>
        <taxon>Pseudomonadati</taxon>
        <taxon>Thermodesulfobacteriota</taxon>
        <taxon>Desulfobulbia</taxon>
        <taxon>Desulfobulbales</taxon>
        <taxon>Desulfobulbaceae</taxon>
        <taxon>Desulfurivibrio</taxon>
    </lineage>
</organism>
<comment type="catalytic activity">
    <reaction evidence="12 13">
        <text>Endonucleolytic cleavage at a junction such as a reciprocal single-stranded crossover between two homologous DNA duplexes (Holliday junction).</text>
        <dbReference type="EC" id="3.1.21.10"/>
    </reaction>
</comment>
<feature type="active site" evidence="13">
    <location>
        <position position="11"/>
    </location>
</feature>
<dbReference type="GO" id="GO:0006281">
    <property type="term" value="P:DNA repair"/>
    <property type="evidence" value="ECO:0007669"/>
    <property type="project" value="UniProtKB-UniRule"/>
</dbReference>
<feature type="active site" evidence="13">
    <location>
        <position position="143"/>
    </location>
</feature>
<dbReference type="OrthoDB" id="9805499at2"/>
<comment type="function">
    <text evidence="13">The RuvA-RuvB-RuvC complex processes Holliday junction (HJ) DNA during genetic recombination and DNA repair. Endonuclease that resolves HJ intermediates. Cleaves cruciform DNA by making single-stranded nicks across the HJ at symmetrical positions within the homologous arms, yielding a 5'-phosphate and a 3'-hydroxyl group; requires a central core of homology in the junction. The consensus cleavage sequence is 5'-(A/T)TT(C/G)-3'. Cleavage occurs on the 3'-side of the TT dinucleotide at the point of strand exchange. HJ branch migration catalyzed by RuvA-RuvB allows RuvC to scan DNA until it finds its consensus sequence, where it cleaves and resolves the cruciform DNA.</text>
</comment>
<dbReference type="InterPro" id="IPR036397">
    <property type="entry name" value="RNaseH_sf"/>
</dbReference>
<reference evidence="16" key="1">
    <citation type="submission" date="2010-02" db="EMBL/GenBank/DDBJ databases">
        <title>Complete sequence of Desulfurivibrio alkaliphilus AHT2.</title>
        <authorList>
            <consortium name="US DOE Joint Genome Institute"/>
            <person name="Pitluck S."/>
            <person name="Chertkov O."/>
            <person name="Detter J.C."/>
            <person name="Han C."/>
            <person name="Tapia R."/>
            <person name="Larimer F."/>
            <person name="Land M."/>
            <person name="Hauser L."/>
            <person name="Kyrpides N."/>
            <person name="Mikhailova N."/>
            <person name="Sorokin D.Y."/>
            <person name="Muyzer G."/>
            <person name="Woyke T."/>
        </authorList>
    </citation>
    <scope>NUCLEOTIDE SEQUENCE [LARGE SCALE GENOMIC DNA]</scope>
    <source>
        <strain evidence="16">DSM 19089 / UNIQEM U267 / AHT2</strain>
    </source>
</reference>
<evidence type="ECO:0000256" key="8">
    <source>
        <dbReference type="ARBA" id="ARBA00022842"/>
    </source>
</evidence>
<keyword evidence="16" id="KW-1185">Reference proteome</keyword>
<dbReference type="GO" id="GO:0000287">
    <property type="term" value="F:magnesium ion binding"/>
    <property type="evidence" value="ECO:0007669"/>
    <property type="project" value="UniProtKB-UniRule"/>
</dbReference>
<evidence type="ECO:0000256" key="2">
    <source>
        <dbReference type="ARBA" id="ARBA00022490"/>
    </source>
</evidence>
<dbReference type="GO" id="GO:0048476">
    <property type="term" value="C:Holliday junction resolvase complex"/>
    <property type="evidence" value="ECO:0007669"/>
    <property type="project" value="UniProtKB-UniRule"/>
</dbReference>
<feature type="binding site" evidence="13">
    <location>
        <position position="11"/>
    </location>
    <ligand>
        <name>Mg(2+)</name>
        <dbReference type="ChEBI" id="CHEBI:18420"/>
        <label>1</label>
    </ligand>
</feature>
<evidence type="ECO:0000256" key="4">
    <source>
        <dbReference type="ARBA" id="ARBA00022723"/>
    </source>
</evidence>
<keyword evidence="10 13" id="KW-0233">DNA recombination</keyword>
<dbReference type="InterPro" id="IPR002176">
    <property type="entry name" value="X-over_junc_endoDNase_RuvC"/>
</dbReference>
<dbReference type="EC" id="3.1.21.10" evidence="13 14"/>
<evidence type="ECO:0000256" key="11">
    <source>
        <dbReference type="ARBA" id="ARBA00023204"/>
    </source>
</evidence>
<keyword evidence="2 13" id="KW-0963">Cytoplasm</keyword>
<evidence type="ECO:0000313" key="15">
    <source>
        <dbReference type="EMBL" id="ADH85905.1"/>
    </source>
</evidence>
<dbReference type="eggNOG" id="COG0817">
    <property type="taxonomic scope" value="Bacteria"/>
</dbReference>
<evidence type="ECO:0000313" key="16">
    <source>
        <dbReference type="Proteomes" id="UP000001508"/>
    </source>
</evidence>
<name>D6Z2Y0_DESAT</name>
<dbReference type="InterPro" id="IPR020563">
    <property type="entry name" value="X-over_junc_endoDNase_Mg_BS"/>
</dbReference>
<evidence type="ECO:0000256" key="9">
    <source>
        <dbReference type="ARBA" id="ARBA00023125"/>
    </source>
</evidence>
<evidence type="ECO:0000256" key="12">
    <source>
        <dbReference type="ARBA" id="ARBA00029354"/>
    </source>
</evidence>
<comment type="cofactor">
    <cofactor evidence="13">
        <name>Mg(2+)</name>
        <dbReference type="ChEBI" id="CHEBI:18420"/>
    </cofactor>
    <text evidence="13">Binds 2 Mg(2+) ion per subunit.</text>
</comment>
<evidence type="ECO:0000256" key="14">
    <source>
        <dbReference type="NCBIfam" id="TIGR00228"/>
    </source>
</evidence>
<comment type="subunit">
    <text evidence="13">Homodimer which binds Holliday junction (HJ) DNA. The HJ becomes 2-fold symmetrical on binding to RuvC with unstacked arms; it has a different conformation from HJ DNA in complex with RuvA. In the full resolvosome a probable DNA-RuvA(4)-RuvB(12)-RuvC(2) complex forms which resolves the HJ.</text>
</comment>
<evidence type="ECO:0000256" key="1">
    <source>
        <dbReference type="ARBA" id="ARBA00009518"/>
    </source>
</evidence>
<sequence>MSGGERILGVDPGSRITGYGIIEQDGPRLRFITCGVLRVARYGSLAARILRIHQGLGEVISLHRPHRMAVEEVFVAGNPKAALKLGHARGVILLAAMQHNLPLAEFTPLVVKQAVAGYGRASKEQVQRMVRSLLNLSASPSEDAADALAVAICGANHRSDWLTFTAG</sequence>
<feature type="binding site" evidence="13">
    <location>
        <position position="71"/>
    </location>
    <ligand>
        <name>Mg(2+)</name>
        <dbReference type="ChEBI" id="CHEBI:18420"/>
        <label>2</label>
    </ligand>
</feature>
<dbReference type="HAMAP" id="MF_00034">
    <property type="entry name" value="RuvC"/>
    <property type="match status" value="1"/>
</dbReference>
<keyword evidence="4 13" id="KW-0479">Metal-binding</keyword>
<dbReference type="EMBL" id="CP001940">
    <property type="protein sequence ID" value="ADH85905.1"/>
    <property type="molecule type" value="Genomic_DNA"/>
</dbReference>
<dbReference type="GO" id="GO:0003677">
    <property type="term" value="F:DNA binding"/>
    <property type="evidence" value="ECO:0007669"/>
    <property type="project" value="UniProtKB-KW"/>
</dbReference>
<dbReference type="InterPro" id="IPR012337">
    <property type="entry name" value="RNaseH-like_sf"/>
</dbReference>
<dbReference type="PANTHER" id="PTHR30194">
    <property type="entry name" value="CROSSOVER JUNCTION ENDODEOXYRIBONUCLEASE RUVC"/>
    <property type="match status" value="1"/>
</dbReference>
<evidence type="ECO:0000256" key="13">
    <source>
        <dbReference type="HAMAP-Rule" id="MF_00034"/>
    </source>
</evidence>
<dbReference type="SUPFAM" id="SSF53098">
    <property type="entry name" value="Ribonuclease H-like"/>
    <property type="match status" value="1"/>
</dbReference>
<dbReference type="Gene3D" id="3.30.420.10">
    <property type="entry name" value="Ribonuclease H-like superfamily/Ribonuclease H"/>
    <property type="match status" value="1"/>
</dbReference>
<dbReference type="Pfam" id="PF02075">
    <property type="entry name" value="RuvC"/>
    <property type="match status" value="1"/>
</dbReference>
<evidence type="ECO:0000256" key="7">
    <source>
        <dbReference type="ARBA" id="ARBA00022801"/>
    </source>
</evidence>
<dbReference type="NCBIfam" id="TIGR00228">
    <property type="entry name" value="ruvC"/>
    <property type="match status" value="1"/>
</dbReference>
<dbReference type="InParanoid" id="D6Z2Y0"/>
<comment type="similarity">
    <text evidence="1 13">Belongs to the RuvC family.</text>
</comment>
<dbReference type="AlphaFoldDB" id="D6Z2Y0"/>